<keyword evidence="1" id="KW-0812">Transmembrane</keyword>
<organism evidence="2 3">
    <name type="scientific">Halarchaeum salinum</name>
    <dbReference type="NCBI Taxonomy" id="489912"/>
    <lineage>
        <taxon>Archaea</taxon>
        <taxon>Methanobacteriati</taxon>
        <taxon>Methanobacteriota</taxon>
        <taxon>Stenosarchaea group</taxon>
        <taxon>Halobacteria</taxon>
        <taxon>Halobacteriales</taxon>
        <taxon>Halobacteriaceae</taxon>
    </lineage>
</organism>
<proteinExistence type="predicted"/>
<protein>
    <recommendedName>
        <fullName evidence="4">DUF2178 domain-containing protein</fullName>
    </recommendedName>
</protein>
<gene>
    <name evidence="2" type="ORF">GCM10009066_06020</name>
</gene>
<keyword evidence="1" id="KW-0472">Membrane</keyword>
<sequence>MLAGIALNEQLLGTIIYLCGAWLGASIAFLAPRWSDTTLQDERDYELHNRASGLTMGITMALGLSIIPALYVLDAGGYLEISDTIGGGILVLSALFLLYGTCFGIVQRNA</sequence>
<keyword evidence="3" id="KW-1185">Reference proteome</keyword>
<feature type="transmembrane region" description="Helical" evidence="1">
    <location>
        <begin position="85"/>
        <end position="106"/>
    </location>
</feature>
<keyword evidence="1" id="KW-1133">Transmembrane helix</keyword>
<evidence type="ECO:0000313" key="3">
    <source>
        <dbReference type="Proteomes" id="UP001500837"/>
    </source>
</evidence>
<dbReference type="InterPro" id="IPR019235">
    <property type="entry name" value="DUF2178_TM"/>
</dbReference>
<dbReference type="Proteomes" id="UP001500837">
    <property type="component" value="Unassembled WGS sequence"/>
</dbReference>
<feature type="transmembrane region" description="Helical" evidence="1">
    <location>
        <begin position="12"/>
        <end position="31"/>
    </location>
</feature>
<dbReference type="Pfam" id="PF09946">
    <property type="entry name" value="DUF2178"/>
    <property type="match status" value="1"/>
</dbReference>
<evidence type="ECO:0000256" key="1">
    <source>
        <dbReference type="SAM" id="Phobius"/>
    </source>
</evidence>
<feature type="transmembrane region" description="Helical" evidence="1">
    <location>
        <begin position="51"/>
        <end position="73"/>
    </location>
</feature>
<dbReference type="AlphaFoldDB" id="A0AAV3S5R9"/>
<accession>A0AAV3S5R9</accession>
<evidence type="ECO:0000313" key="2">
    <source>
        <dbReference type="EMBL" id="GAA0294318.1"/>
    </source>
</evidence>
<dbReference type="EMBL" id="BAAABL010000030">
    <property type="protein sequence ID" value="GAA0294318.1"/>
    <property type="molecule type" value="Genomic_DNA"/>
</dbReference>
<reference evidence="2 3" key="1">
    <citation type="journal article" date="2019" name="Int. J. Syst. Evol. Microbiol.">
        <title>The Global Catalogue of Microorganisms (GCM) 10K type strain sequencing project: providing services to taxonomists for standard genome sequencing and annotation.</title>
        <authorList>
            <consortium name="The Broad Institute Genomics Platform"/>
            <consortium name="The Broad Institute Genome Sequencing Center for Infectious Disease"/>
            <person name="Wu L."/>
            <person name="Ma J."/>
        </authorList>
    </citation>
    <scope>NUCLEOTIDE SEQUENCE [LARGE SCALE GENOMIC DNA]</scope>
    <source>
        <strain evidence="2 3">JCM 16330</strain>
    </source>
</reference>
<evidence type="ECO:0008006" key="4">
    <source>
        <dbReference type="Google" id="ProtNLM"/>
    </source>
</evidence>
<comment type="caution">
    <text evidence="2">The sequence shown here is derived from an EMBL/GenBank/DDBJ whole genome shotgun (WGS) entry which is preliminary data.</text>
</comment>
<dbReference type="RefSeq" id="WP_425545299.1">
    <property type="nucleotide sequence ID" value="NZ_BAAABL010000030.1"/>
</dbReference>
<name>A0AAV3S5R9_9EURY</name>